<feature type="domain" description="Sulfatase-modifying factor enzyme-like" evidence="3">
    <location>
        <begin position="355"/>
        <end position="629"/>
    </location>
</feature>
<dbReference type="InterPro" id="IPR042095">
    <property type="entry name" value="SUMF_sf"/>
</dbReference>
<gene>
    <name evidence="4" type="ORF">PDM28_12775</name>
</gene>
<keyword evidence="5" id="KW-1185">Reference proteome</keyword>
<dbReference type="PANTHER" id="PTHR23150">
    <property type="entry name" value="SULFATASE MODIFYING FACTOR 1, 2"/>
    <property type="match status" value="1"/>
</dbReference>
<dbReference type="InterPro" id="IPR051043">
    <property type="entry name" value="Sulfatase_Mod_Factor_Kinase"/>
</dbReference>
<dbReference type="InterPro" id="IPR005532">
    <property type="entry name" value="SUMF_dom"/>
</dbReference>
<dbReference type="Proteomes" id="UP001305421">
    <property type="component" value="Chromosome"/>
</dbReference>
<organism evidence="4 5">
    <name type="scientific">Stenotrophomonas aracearum</name>
    <dbReference type="NCBI Taxonomy" id="3003272"/>
    <lineage>
        <taxon>Bacteria</taxon>
        <taxon>Pseudomonadati</taxon>
        <taxon>Pseudomonadota</taxon>
        <taxon>Gammaproteobacteria</taxon>
        <taxon>Lysobacterales</taxon>
        <taxon>Lysobacteraceae</taxon>
        <taxon>Stenotrophomonas</taxon>
    </lineage>
</organism>
<dbReference type="PROSITE" id="PS51257">
    <property type="entry name" value="PROKAR_LIPOPROTEIN"/>
    <property type="match status" value="1"/>
</dbReference>
<dbReference type="InterPro" id="IPR016187">
    <property type="entry name" value="CTDL_fold"/>
</dbReference>
<feature type="chain" id="PRO_5047352687" evidence="2">
    <location>
        <begin position="23"/>
        <end position="631"/>
    </location>
</feature>
<keyword evidence="2" id="KW-0732">Signal</keyword>
<dbReference type="Gene3D" id="3.90.1580.10">
    <property type="entry name" value="paralog of FGE (formylglycine-generating enzyme)"/>
    <property type="match status" value="1"/>
</dbReference>
<proteinExistence type="predicted"/>
<dbReference type="Pfam" id="PF03781">
    <property type="entry name" value="FGE-sulfatase"/>
    <property type="match status" value="1"/>
</dbReference>
<protein>
    <submittedName>
        <fullName evidence="4">Formylglycine-generating enzyme family protein</fullName>
    </submittedName>
</protein>
<feature type="compositionally biased region" description="Low complexity" evidence="1">
    <location>
        <begin position="32"/>
        <end position="57"/>
    </location>
</feature>
<name>A0ABY9Y9L7_9GAMM</name>
<evidence type="ECO:0000313" key="5">
    <source>
        <dbReference type="Proteomes" id="UP001305421"/>
    </source>
</evidence>
<dbReference type="RefSeq" id="WP_311182317.1">
    <property type="nucleotide sequence ID" value="NZ_CP115543.1"/>
</dbReference>
<sequence length="631" mass="68377">MRIPGPAPLLLAALLLATTACSPDTPAPTPPTARQAEPAKQKAPAKPAKRAAPAPAQVTIGGEDAAETAQRWQPPAVVIADDGVAQARRDANKALAGDRLYATAADAIPIWLALLERDPKDRQAQAGLAKARQRLLGDASALLERPLKQREAVAEAGEMALVLLTVAPDDPKVRQLQSRVELAQRVIAYNRAGEDDLRAGRVGEDGDGAIPNFREALALQADSPRARQGLAAAESALIRRAEAAARSADFTAAGTWLAEAAKVRDSAPTIDDAFERIESIRAQTLVRLRDQGLRDLATPQGLKPAREKLEDALRIAMPGDPVVAQLRERIELATHYGSFRPRQVFSDALRDGGRGPQMIVVPHGGFQMGAGDSELGASDAEKPAHYVRFERGFAMAITEVTVADYRRYVQASNARPRATRRGHSIIYDERSGNFTRSSGVDWRSGYDGTPAIANSPVMHVSVRDAEHYAMWLSEQTGRSYRLPSEAEFEYAMRAGTSGRYPWGNEGTPPPLSGNFTGGEDVSPSGRRWFNAFVGYGDGWWGPAPVATFEPNAWGLHDMAGNLSEWVADCWHASYRRAPADGLAWFNPGCRQRVIRGGNWANAPEQTRAAWRQSQDSDTTSARIGFRLVRGI</sequence>
<feature type="region of interest" description="Disordered" evidence="1">
    <location>
        <begin position="22"/>
        <end position="57"/>
    </location>
</feature>
<dbReference type="PANTHER" id="PTHR23150:SF35">
    <property type="entry name" value="BLL6746 PROTEIN"/>
    <property type="match status" value="1"/>
</dbReference>
<evidence type="ECO:0000259" key="3">
    <source>
        <dbReference type="Pfam" id="PF03781"/>
    </source>
</evidence>
<evidence type="ECO:0000256" key="2">
    <source>
        <dbReference type="SAM" id="SignalP"/>
    </source>
</evidence>
<accession>A0ABY9Y9L7</accession>
<evidence type="ECO:0000256" key="1">
    <source>
        <dbReference type="SAM" id="MobiDB-lite"/>
    </source>
</evidence>
<dbReference type="EMBL" id="CP115543">
    <property type="protein sequence ID" value="WNH47561.1"/>
    <property type="molecule type" value="Genomic_DNA"/>
</dbReference>
<evidence type="ECO:0000313" key="4">
    <source>
        <dbReference type="EMBL" id="WNH47561.1"/>
    </source>
</evidence>
<reference evidence="4 5" key="1">
    <citation type="submission" date="2022-12" db="EMBL/GenBank/DDBJ databases">
        <title>Two new species, Stenotrophomonas aracearum and Stenotrophomonas oahuensis, isolated from Anthurium (Araceae family) in Hawaii.</title>
        <authorList>
            <person name="Chunag S.C."/>
            <person name="Dobhal S."/>
            <person name="Alvarez A."/>
            <person name="Arif M."/>
        </authorList>
    </citation>
    <scope>NUCLEOTIDE SEQUENCE [LARGE SCALE GENOMIC DNA]</scope>
    <source>
        <strain evidence="4 5">A5588</strain>
    </source>
</reference>
<feature type="signal peptide" evidence="2">
    <location>
        <begin position="1"/>
        <end position="22"/>
    </location>
</feature>
<dbReference type="SUPFAM" id="SSF56436">
    <property type="entry name" value="C-type lectin-like"/>
    <property type="match status" value="1"/>
</dbReference>